<reference evidence="2" key="2">
    <citation type="journal article" date="2020" name="Nat. Commun.">
        <title>Large-scale genome sequencing of mycorrhizal fungi provides insights into the early evolution of symbiotic traits.</title>
        <authorList>
            <person name="Miyauchi S."/>
            <person name="Kiss E."/>
            <person name="Kuo A."/>
            <person name="Drula E."/>
            <person name="Kohler A."/>
            <person name="Sanchez-Garcia M."/>
            <person name="Morin E."/>
            <person name="Andreopoulos B."/>
            <person name="Barry K.W."/>
            <person name="Bonito G."/>
            <person name="Buee M."/>
            <person name="Carver A."/>
            <person name="Chen C."/>
            <person name="Cichocki N."/>
            <person name="Clum A."/>
            <person name="Culley D."/>
            <person name="Crous P.W."/>
            <person name="Fauchery L."/>
            <person name="Girlanda M."/>
            <person name="Hayes R.D."/>
            <person name="Keri Z."/>
            <person name="LaButti K."/>
            <person name="Lipzen A."/>
            <person name="Lombard V."/>
            <person name="Magnuson J."/>
            <person name="Maillard F."/>
            <person name="Murat C."/>
            <person name="Nolan M."/>
            <person name="Ohm R.A."/>
            <person name="Pangilinan J."/>
            <person name="Pereira M.F."/>
            <person name="Perotto S."/>
            <person name="Peter M."/>
            <person name="Pfister S."/>
            <person name="Riley R."/>
            <person name="Sitrit Y."/>
            <person name="Stielow J.B."/>
            <person name="Szollosi G."/>
            <person name="Zifcakova L."/>
            <person name="Stursova M."/>
            <person name="Spatafora J.W."/>
            <person name="Tedersoo L."/>
            <person name="Vaario L.M."/>
            <person name="Yamada A."/>
            <person name="Yan M."/>
            <person name="Wang P."/>
            <person name="Xu J."/>
            <person name="Bruns T."/>
            <person name="Baldrian P."/>
            <person name="Vilgalys R."/>
            <person name="Dunand C."/>
            <person name="Henrissat B."/>
            <person name="Grigoriev I.V."/>
            <person name="Hibbett D."/>
            <person name="Nagy L.G."/>
            <person name="Martin F.M."/>
        </authorList>
    </citation>
    <scope>NUCLEOTIDE SEQUENCE</scope>
    <source>
        <strain evidence="2">BED1</strain>
    </source>
</reference>
<feature type="region of interest" description="Disordered" evidence="1">
    <location>
        <begin position="82"/>
        <end position="109"/>
    </location>
</feature>
<feature type="compositionally biased region" description="Polar residues" evidence="1">
    <location>
        <begin position="1"/>
        <end position="12"/>
    </location>
</feature>
<evidence type="ECO:0000313" key="3">
    <source>
        <dbReference type="Proteomes" id="UP001194468"/>
    </source>
</evidence>
<accession>A0AAD4BA66</accession>
<sequence length="109" mass="12025">MESLQGMQSTQPLCRLHPLSPVHPATTPVQFPVSTPSPTPAGSLVQVPPGCYPLELVQFWRNEYKHGQPFPLHWALFMRTAPPPPPVRPGPARRSTPTQVGTHTHTHTV</sequence>
<organism evidence="2 3">
    <name type="scientific">Boletus edulis BED1</name>
    <dbReference type="NCBI Taxonomy" id="1328754"/>
    <lineage>
        <taxon>Eukaryota</taxon>
        <taxon>Fungi</taxon>
        <taxon>Dikarya</taxon>
        <taxon>Basidiomycota</taxon>
        <taxon>Agaricomycotina</taxon>
        <taxon>Agaricomycetes</taxon>
        <taxon>Agaricomycetidae</taxon>
        <taxon>Boletales</taxon>
        <taxon>Boletineae</taxon>
        <taxon>Boletaceae</taxon>
        <taxon>Boletoideae</taxon>
        <taxon>Boletus</taxon>
    </lineage>
</organism>
<evidence type="ECO:0000313" key="2">
    <source>
        <dbReference type="EMBL" id="KAF8414788.1"/>
    </source>
</evidence>
<feature type="non-terminal residue" evidence="2">
    <location>
        <position position="109"/>
    </location>
</feature>
<feature type="region of interest" description="Disordered" evidence="1">
    <location>
        <begin position="1"/>
        <end position="42"/>
    </location>
</feature>
<protein>
    <submittedName>
        <fullName evidence="2">Uncharacterized protein</fullName>
    </submittedName>
</protein>
<dbReference type="AlphaFoldDB" id="A0AAD4BA66"/>
<feature type="compositionally biased region" description="Polar residues" evidence="1">
    <location>
        <begin position="27"/>
        <end position="36"/>
    </location>
</feature>
<proteinExistence type="predicted"/>
<gene>
    <name evidence="2" type="ORF">L210DRAFT_3590497</name>
</gene>
<reference evidence="2" key="1">
    <citation type="submission" date="2019-10" db="EMBL/GenBank/DDBJ databases">
        <authorList>
            <consortium name="DOE Joint Genome Institute"/>
            <person name="Kuo A."/>
            <person name="Miyauchi S."/>
            <person name="Kiss E."/>
            <person name="Drula E."/>
            <person name="Kohler A."/>
            <person name="Sanchez-Garcia M."/>
            <person name="Andreopoulos B."/>
            <person name="Barry K.W."/>
            <person name="Bonito G."/>
            <person name="Buee M."/>
            <person name="Carver A."/>
            <person name="Chen C."/>
            <person name="Cichocki N."/>
            <person name="Clum A."/>
            <person name="Culley D."/>
            <person name="Crous P.W."/>
            <person name="Fauchery L."/>
            <person name="Girlanda M."/>
            <person name="Hayes R."/>
            <person name="Keri Z."/>
            <person name="LaButti K."/>
            <person name="Lipzen A."/>
            <person name="Lombard V."/>
            <person name="Magnuson J."/>
            <person name="Maillard F."/>
            <person name="Morin E."/>
            <person name="Murat C."/>
            <person name="Nolan M."/>
            <person name="Ohm R."/>
            <person name="Pangilinan J."/>
            <person name="Pereira M."/>
            <person name="Perotto S."/>
            <person name="Peter M."/>
            <person name="Riley R."/>
            <person name="Sitrit Y."/>
            <person name="Stielow B."/>
            <person name="Szollosi G."/>
            <person name="Zifcakova L."/>
            <person name="Stursova M."/>
            <person name="Spatafora J.W."/>
            <person name="Tedersoo L."/>
            <person name="Vaario L.-M."/>
            <person name="Yamada A."/>
            <person name="Yan M."/>
            <person name="Wang P."/>
            <person name="Xu J."/>
            <person name="Bruns T."/>
            <person name="Baldrian P."/>
            <person name="Vilgalys R."/>
            <person name="Henrissat B."/>
            <person name="Grigoriev I.V."/>
            <person name="Hibbett D."/>
            <person name="Nagy L.G."/>
            <person name="Martin F.M."/>
        </authorList>
    </citation>
    <scope>NUCLEOTIDE SEQUENCE</scope>
    <source>
        <strain evidence="2">BED1</strain>
    </source>
</reference>
<dbReference type="EMBL" id="WHUW01000429">
    <property type="protein sequence ID" value="KAF8414788.1"/>
    <property type="molecule type" value="Genomic_DNA"/>
</dbReference>
<keyword evidence="3" id="KW-1185">Reference proteome</keyword>
<name>A0AAD4BA66_BOLED</name>
<evidence type="ECO:0000256" key="1">
    <source>
        <dbReference type="SAM" id="MobiDB-lite"/>
    </source>
</evidence>
<comment type="caution">
    <text evidence="2">The sequence shown here is derived from an EMBL/GenBank/DDBJ whole genome shotgun (WGS) entry which is preliminary data.</text>
</comment>
<dbReference type="Proteomes" id="UP001194468">
    <property type="component" value="Unassembled WGS sequence"/>
</dbReference>